<dbReference type="AlphaFoldDB" id="A0A8H6FI67"/>
<dbReference type="EMBL" id="JACCJB010000003">
    <property type="protein sequence ID" value="KAF6228983.1"/>
    <property type="molecule type" value="Genomic_DNA"/>
</dbReference>
<evidence type="ECO:0000313" key="1">
    <source>
        <dbReference type="EMBL" id="KAF6228983.1"/>
    </source>
</evidence>
<gene>
    <name evidence="1" type="ORF">HO133_007097</name>
</gene>
<comment type="caution">
    <text evidence="1">The sequence shown here is derived from an EMBL/GenBank/DDBJ whole genome shotgun (WGS) entry which is preliminary data.</text>
</comment>
<dbReference type="RefSeq" id="XP_037156625.1">
    <property type="nucleotide sequence ID" value="XM_037297990.1"/>
</dbReference>
<name>A0A8H6FI67_9LECA</name>
<evidence type="ECO:0000313" key="2">
    <source>
        <dbReference type="Proteomes" id="UP000593566"/>
    </source>
</evidence>
<accession>A0A8H6FI67</accession>
<proteinExistence type="predicted"/>
<protein>
    <submittedName>
        <fullName evidence="1">Uncharacterized protein</fullName>
    </submittedName>
</protein>
<dbReference type="Proteomes" id="UP000593566">
    <property type="component" value="Unassembled WGS sequence"/>
</dbReference>
<organism evidence="1 2">
    <name type="scientific">Letharia lupina</name>
    <dbReference type="NCBI Taxonomy" id="560253"/>
    <lineage>
        <taxon>Eukaryota</taxon>
        <taxon>Fungi</taxon>
        <taxon>Dikarya</taxon>
        <taxon>Ascomycota</taxon>
        <taxon>Pezizomycotina</taxon>
        <taxon>Lecanoromycetes</taxon>
        <taxon>OSLEUM clade</taxon>
        <taxon>Lecanoromycetidae</taxon>
        <taxon>Lecanorales</taxon>
        <taxon>Lecanorineae</taxon>
        <taxon>Parmeliaceae</taxon>
        <taxon>Letharia</taxon>
    </lineage>
</organism>
<dbReference type="GeneID" id="59335497"/>
<keyword evidence="2" id="KW-1185">Reference proteome</keyword>
<sequence length="124" mass="14189">MGNWSTEEEVVVLYYASREIRYCTIIEPLQHKCHTSVHKKASLTNRLRKLKNASQDAGLGQMQNTTINTGQARPWDRKVVDSWLVRMMEKGKLEKVLEFDGATAAIIEPDHDIDKFLDTMALNV</sequence>
<reference evidence="1 2" key="1">
    <citation type="journal article" date="2020" name="Genomics">
        <title>Complete, high-quality genomes from long-read metagenomic sequencing of two wolf lichen thalli reveals enigmatic genome architecture.</title>
        <authorList>
            <person name="McKenzie S.K."/>
            <person name="Walston R.F."/>
            <person name="Allen J.L."/>
        </authorList>
    </citation>
    <scope>NUCLEOTIDE SEQUENCE [LARGE SCALE GENOMIC DNA]</scope>
    <source>
        <strain evidence="1">WasteWater1</strain>
    </source>
</reference>